<dbReference type="RefSeq" id="WP_069405428.1">
    <property type="nucleotide sequence ID" value="NZ_MIGZ01000059.1"/>
</dbReference>
<protein>
    <submittedName>
        <fullName evidence="1">TetR family transcriptional regulator</fullName>
    </submittedName>
</protein>
<comment type="caution">
    <text evidence="1">The sequence shown here is derived from an EMBL/GenBank/DDBJ whole genome shotgun (WGS) entry which is preliminary data.</text>
</comment>
<reference evidence="2" key="1">
    <citation type="submission" date="2016-09" db="EMBL/GenBank/DDBJ databases">
        <authorList>
            <person name="Greninger A.L."/>
            <person name="Jerome K.R."/>
            <person name="Mcnair B."/>
            <person name="Wallis C."/>
            <person name="Fang F."/>
        </authorList>
    </citation>
    <scope>NUCLEOTIDE SEQUENCE [LARGE SCALE GENOMIC DNA]</scope>
    <source>
        <strain evidence="2">M7</strain>
    </source>
</reference>
<dbReference type="AlphaFoldDB" id="A0A1E3RV69"/>
<dbReference type="SUPFAM" id="SSF46689">
    <property type="entry name" value="Homeodomain-like"/>
    <property type="match status" value="1"/>
</dbReference>
<organism evidence="1 2">
    <name type="scientific">Mycolicibacterium holsaticum</name>
    <dbReference type="NCBI Taxonomy" id="152142"/>
    <lineage>
        <taxon>Bacteria</taxon>
        <taxon>Bacillati</taxon>
        <taxon>Actinomycetota</taxon>
        <taxon>Actinomycetes</taxon>
        <taxon>Mycobacteriales</taxon>
        <taxon>Mycobacteriaceae</taxon>
        <taxon>Mycolicibacterium</taxon>
    </lineage>
</organism>
<dbReference type="Proteomes" id="UP000094243">
    <property type="component" value="Unassembled WGS sequence"/>
</dbReference>
<name>A0A1E3RV69_9MYCO</name>
<evidence type="ECO:0000313" key="1">
    <source>
        <dbReference type="EMBL" id="ODQ93754.1"/>
    </source>
</evidence>
<sequence>MPPDATKTRDKLLDAAARAFASDGVFNASLIDITRQAGQRNRAALRYHFGSRDGILCAVIDRHADFLARRERDLLDVALTTPGDELAPVLEAIVRPAAELADSGWRGRCCLLIIAELTGEDMQSYSAQLQAVLARTGGNEVYELLTARTGFLTDELRVERFSLVAMFVLRAIADRARLLERRGRRGRPQLEYEPFVSNLVAMATAAMAAPPLT</sequence>
<accession>A0A1E3RV69</accession>
<dbReference type="Gene3D" id="1.10.357.10">
    <property type="entry name" value="Tetracycline Repressor, domain 2"/>
    <property type="match status" value="1"/>
</dbReference>
<gene>
    <name evidence="1" type="ORF">BHQ17_12035</name>
</gene>
<dbReference type="InterPro" id="IPR009057">
    <property type="entry name" value="Homeodomain-like_sf"/>
</dbReference>
<proteinExistence type="predicted"/>
<dbReference type="OrthoDB" id="2356263at2"/>
<keyword evidence="2" id="KW-1185">Reference proteome</keyword>
<evidence type="ECO:0000313" key="2">
    <source>
        <dbReference type="Proteomes" id="UP000094243"/>
    </source>
</evidence>
<dbReference type="EMBL" id="MIGZ01000059">
    <property type="protein sequence ID" value="ODQ93754.1"/>
    <property type="molecule type" value="Genomic_DNA"/>
</dbReference>